<accession>A0A316KZF7</accession>
<evidence type="ECO:0000313" key="3">
    <source>
        <dbReference type="Proteomes" id="UP000245762"/>
    </source>
</evidence>
<dbReference type="AlphaFoldDB" id="A0A316KZF7"/>
<feature type="domain" description="DinB-like" evidence="1">
    <location>
        <begin position="31"/>
        <end position="166"/>
    </location>
</feature>
<protein>
    <submittedName>
        <fullName evidence="2">Damage-inducible protein DinB</fullName>
    </submittedName>
</protein>
<name>A0A316KZF7_9FLAO</name>
<dbReference type="EMBL" id="QGEG01000002">
    <property type="protein sequence ID" value="PWL38996.1"/>
    <property type="molecule type" value="Genomic_DNA"/>
</dbReference>
<organism evidence="2 3">
    <name type="scientific">Flagellimonas aquimarina</name>
    <dbReference type="NCBI Taxonomy" id="2201895"/>
    <lineage>
        <taxon>Bacteria</taxon>
        <taxon>Pseudomonadati</taxon>
        <taxon>Bacteroidota</taxon>
        <taxon>Flavobacteriia</taxon>
        <taxon>Flavobacteriales</taxon>
        <taxon>Flavobacteriaceae</taxon>
        <taxon>Flagellimonas</taxon>
    </lineage>
</organism>
<dbReference type="RefSeq" id="WP_109663361.1">
    <property type="nucleotide sequence ID" value="NZ_QGEG01000002.1"/>
</dbReference>
<dbReference type="Proteomes" id="UP000245762">
    <property type="component" value="Unassembled WGS sequence"/>
</dbReference>
<evidence type="ECO:0000259" key="1">
    <source>
        <dbReference type="Pfam" id="PF12867"/>
    </source>
</evidence>
<reference evidence="2 3" key="1">
    <citation type="submission" date="2018-05" db="EMBL/GenBank/DDBJ databases">
        <title>Complete genome sequence of Flagellimonas aquimarina ECD12 isolated from seaweed Ecklonia cava.</title>
        <authorList>
            <person name="Choi S."/>
            <person name="Seong C."/>
        </authorList>
    </citation>
    <scope>NUCLEOTIDE SEQUENCE [LARGE SCALE GENOMIC DNA]</scope>
    <source>
        <strain evidence="2 3">ECD12</strain>
    </source>
</reference>
<dbReference type="Pfam" id="PF12867">
    <property type="entry name" value="DinB_2"/>
    <property type="match status" value="1"/>
</dbReference>
<dbReference type="InterPro" id="IPR024775">
    <property type="entry name" value="DinB-like"/>
</dbReference>
<gene>
    <name evidence="2" type="ORF">DKG77_12280</name>
</gene>
<sequence length="171" mass="19756">MLSSDLPVSEYNPYYHTYIKALGDVHLLDSLEEGKNDFSSFMEEFPEEKLNYSYAEEKWTLAEVLMHIIDAERVFQYRALRFARNDNTPLAGFDQDVYVPESNASRKTKKGIQDEYQAVRNATISLFKSFDDSALKRIGFASDSPMSTRAIGFIICGHQAHHLKIIRERYI</sequence>
<keyword evidence="3" id="KW-1185">Reference proteome</keyword>
<proteinExistence type="predicted"/>
<dbReference type="SUPFAM" id="SSF109854">
    <property type="entry name" value="DinB/YfiT-like putative metalloenzymes"/>
    <property type="match status" value="1"/>
</dbReference>
<comment type="caution">
    <text evidence="2">The sequence shown here is derived from an EMBL/GenBank/DDBJ whole genome shotgun (WGS) entry which is preliminary data.</text>
</comment>
<dbReference type="OrthoDB" id="9793216at2"/>
<dbReference type="Gene3D" id="1.20.120.450">
    <property type="entry name" value="dinb family like domain"/>
    <property type="match status" value="1"/>
</dbReference>
<evidence type="ECO:0000313" key="2">
    <source>
        <dbReference type="EMBL" id="PWL38996.1"/>
    </source>
</evidence>
<dbReference type="InterPro" id="IPR034660">
    <property type="entry name" value="DinB/YfiT-like"/>
</dbReference>